<gene>
    <name evidence="3" type="ORF">V3851_11185</name>
</gene>
<name>A0ABU7VRK1_9BACL</name>
<keyword evidence="2" id="KW-0472">Membrane</keyword>
<feature type="transmembrane region" description="Helical" evidence="2">
    <location>
        <begin position="102"/>
        <end position="120"/>
    </location>
</feature>
<dbReference type="EMBL" id="JAZHPZ010000004">
    <property type="protein sequence ID" value="MEF2966394.1"/>
    <property type="molecule type" value="Genomic_DNA"/>
</dbReference>
<evidence type="ECO:0000313" key="4">
    <source>
        <dbReference type="Proteomes" id="UP001306950"/>
    </source>
</evidence>
<feature type="region of interest" description="Disordered" evidence="1">
    <location>
        <begin position="385"/>
        <end position="419"/>
    </location>
</feature>
<dbReference type="Proteomes" id="UP001306950">
    <property type="component" value="Unassembled WGS sequence"/>
</dbReference>
<feature type="transmembrane region" description="Helical" evidence="2">
    <location>
        <begin position="16"/>
        <end position="38"/>
    </location>
</feature>
<protein>
    <submittedName>
        <fullName evidence="3">DUF4129 domain-containing protein</fullName>
    </submittedName>
</protein>
<feature type="transmembrane region" description="Helical" evidence="2">
    <location>
        <begin position="273"/>
        <end position="295"/>
    </location>
</feature>
<evidence type="ECO:0000313" key="3">
    <source>
        <dbReference type="EMBL" id="MEF2966394.1"/>
    </source>
</evidence>
<sequence length="454" mass="50600">MESDTLHSVGIAGRSLRLWCICLIETAFFIPLLVPLYVFLAPEWIAAEAFWTLPAVSLAGVLLQAALHQRLSVFWKRLAAALLLGAAFAAVFMAAGEGSRSVFNLPLGVIFAFQGVTSAGRKNRQNLYWCGVVLYLLAGIAFPRFPRLEASMPLITWAGIACLAWALFAANRDYLRYSTLSGNVSGSFLPRGLRRHNALWIGGIVLAAVLLAAGVGRWLGGIALSLLRLIVGWLSKPGAEAPPKAEQPAEPPPMDFPVEEPREPGWLSEILDMAFYVLGTAAIAALLALGAYWLYRNAGGIWRRWLDRLLTLLSRTAPGEAESAFTDEETRLAAPETAASGWRSWRAPFASRFGKRERWDDLADNRERARYLYRRMLKEDRAEGGYEPKPYFTPLETEDEIRRQPASKARDGKPGWKKRRSAADDLLGLYYRARYAEEEPRDEEIAAVKRELYP</sequence>
<evidence type="ECO:0000256" key="2">
    <source>
        <dbReference type="SAM" id="Phobius"/>
    </source>
</evidence>
<dbReference type="RefSeq" id="WP_331846608.1">
    <property type="nucleotide sequence ID" value="NZ_JAZHPZ010000004.1"/>
</dbReference>
<keyword evidence="2" id="KW-0812">Transmembrane</keyword>
<feature type="transmembrane region" description="Helical" evidence="2">
    <location>
        <begin position="78"/>
        <end position="96"/>
    </location>
</feature>
<feature type="transmembrane region" description="Helical" evidence="2">
    <location>
        <begin position="151"/>
        <end position="170"/>
    </location>
</feature>
<evidence type="ECO:0000256" key="1">
    <source>
        <dbReference type="SAM" id="MobiDB-lite"/>
    </source>
</evidence>
<accession>A0ABU7VRK1</accession>
<feature type="compositionally biased region" description="Basic and acidic residues" evidence="1">
    <location>
        <begin position="400"/>
        <end position="414"/>
    </location>
</feature>
<organism evidence="3 4">
    <name type="scientific">Paenibacillus haidiansis</name>
    <dbReference type="NCBI Taxonomy" id="1574488"/>
    <lineage>
        <taxon>Bacteria</taxon>
        <taxon>Bacillati</taxon>
        <taxon>Bacillota</taxon>
        <taxon>Bacilli</taxon>
        <taxon>Bacillales</taxon>
        <taxon>Paenibacillaceae</taxon>
        <taxon>Paenibacillus</taxon>
    </lineage>
</organism>
<keyword evidence="4" id="KW-1185">Reference proteome</keyword>
<feature type="transmembrane region" description="Helical" evidence="2">
    <location>
        <begin position="127"/>
        <end position="145"/>
    </location>
</feature>
<feature type="transmembrane region" description="Helical" evidence="2">
    <location>
        <begin position="44"/>
        <end position="66"/>
    </location>
</feature>
<feature type="transmembrane region" description="Helical" evidence="2">
    <location>
        <begin position="198"/>
        <end position="219"/>
    </location>
</feature>
<comment type="caution">
    <text evidence="3">The sequence shown here is derived from an EMBL/GenBank/DDBJ whole genome shotgun (WGS) entry which is preliminary data.</text>
</comment>
<keyword evidence="2" id="KW-1133">Transmembrane helix</keyword>
<reference evidence="3 4" key="1">
    <citation type="submission" date="2024-02" db="EMBL/GenBank/DDBJ databases">
        <title>A nitrogen-fixing paenibacillus bacterium.</title>
        <authorList>
            <person name="Zhang W.L."/>
            <person name="Chen S.F."/>
        </authorList>
    </citation>
    <scope>NUCLEOTIDE SEQUENCE [LARGE SCALE GENOMIC DNA]</scope>
    <source>
        <strain evidence="3 4">M1</strain>
    </source>
</reference>
<proteinExistence type="predicted"/>